<protein>
    <recommendedName>
        <fullName evidence="4">Transposase</fullName>
    </recommendedName>
</protein>
<proteinExistence type="predicted"/>
<accession>B8GS83</accession>
<evidence type="ECO:0000313" key="2">
    <source>
        <dbReference type="EMBL" id="ACL72787.1"/>
    </source>
</evidence>
<sequence>MTRARRELVHPETTPYYHCIARCVRRAYLCGQRAEQEDTHHSVTENKRTPIILLTPPPGPPSL</sequence>
<evidence type="ECO:0000313" key="3">
    <source>
        <dbReference type="Proteomes" id="UP000002383"/>
    </source>
</evidence>
<feature type="compositionally biased region" description="Basic and acidic residues" evidence="1">
    <location>
        <begin position="34"/>
        <end position="48"/>
    </location>
</feature>
<keyword evidence="3" id="KW-1185">Reference proteome</keyword>
<dbReference type="AlphaFoldDB" id="B8GS83"/>
<evidence type="ECO:0008006" key="4">
    <source>
        <dbReference type="Google" id="ProtNLM"/>
    </source>
</evidence>
<organism evidence="2 3">
    <name type="scientific">Thioalkalivibrio sulfidiphilus (strain HL-EbGR7)</name>
    <dbReference type="NCBI Taxonomy" id="396588"/>
    <lineage>
        <taxon>Bacteria</taxon>
        <taxon>Pseudomonadati</taxon>
        <taxon>Pseudomonadota</taxon>
        <taxon>Gammaproteobacteria</taxon>
        <taxon>Chromatiales</taxon>
        <taxon>Ectothiorhodospiraceae</taxon>
        <taxon>Thioalkalivibrio</taxon>
    </lineage>
</organism>
<evidence type="ECO:0000256" key="1">
    <source>
        <dbReference type="SAM" id="MobiDB-lite"/>
    </source>
</evidence>
<feature type="region of interest" description="Disordered" evidence="1">
    <location>
        <begin position="34"/>
        <end position="63"/>
    </location>
</feature>
<dbReference type="STRING" id="396588.Tgr7_1704"/>
<name>B8GS83_THISH</name>
<dbReference type="Proteomes" id="UP000002383">
    <property type="component" value="Chromosome"/>
</dbReference>
<dbReference type="EMBL" id="CP001339">
    <property type="protein sequence ID" value="ACL72787.1"/>
    <property type="molecule type" value="Genomic_DNA"/>
</dbReference>
<reference evidence="2 3" key="1">
    <citation type="journal article" date="2011" name="Stand. Genomic Sci.">
        <title>Complete genome sequence of 'Thioalkalivibrio sulfidophilus' HL-EbGr7.</title>
        <authorList>
            <person name="Muyzer G."/>
            <person name="Sorokin D.Y."/>
            <person name="Mavromatis K."/>
            <person name="Lapidus A."/>
            <person name="Clum A."/>
            <person name="Ivanova N."/>
            <person name="Pati A."/>
            <person name="d'Haeseleer P."/>
            <person name="Woyke T."/>
            <person name="Kyrpides N.C."/>
        </authorList>
    </citation>
    <scope>NUCLEOTIDE SEQUENCE [LARGE SCALE GENOMIC DNA]</scope>
    <source>
        <strain evidence="2 3">HL-EbGR7</strain>
    </source>
</reference>
<dbReference type="HOGENOM" id="CLU_2884545_0_0_6"/>
<dbReference type="KEGG" id="tgr:Tgr7_1704"/>
<gene>
    <name evidence="2" type="ordered locus">Tgr7_1704</name>
</gene>